<keyword evidence="3" id="KW-1185">Reference proteome</keyword>
<proteinExistence type="predicted"/>
<gene>
    <name evidence="2" type="ORF">BCON_0149g00040</name>
</gene>
<evidence type="ECO:0000313" key="3">
    <source>
        <dbReference type="Proteomes" id="UP000297527"/>
    </source>
</evidence>
<dbReference type="AlphaFoldDB" id="A0A4Z1HSH3"/>
<protein>
    <submittedName>
        <fullName evidence="2">Uncharacterized protein</fullName>
    </submittedName>
</protein>
<comment type="caution">
    <text evidence="2">The sequence shown here is derived from an EMBL/GenBank/DDBJ whole genome shotgun (WGS) entry which is preliminary data.</text>
</comment>
<evidence type="ECO:0000313" key="2">
    <source>
        <dbReference type="EMBL" id="TGO52016.1"/>
    </source>
</evidence>
<sequence length="117" mass="13475">MPQSQAQLKSSKKVPDVSTSRGKIGQEMVKDLDWIVRRFHESLYLKTVDKRDGRLELENSSAINVRREDVEKFAEEATGKNEKYKLEVHGGVKGNYTFTWKDLSKKRSTKRSQDSGQ</sequence>
<accession>A0A4Z1HSH3</accession>
<dbReference type="Proteomes" id="UP000297527">
    <property type="component" value="Unassembled WGS sequence"/>
</dbReference>
<evidence type="ECO:0000256" key="1">
    <source>
        <dbReference type="SAM" id="MobiDB-lite"/>
    </source>
</evidence>
<name>A0A4Z1HSH3_9HELO</name>
<reference evidence="2 3" key="1">
    <citation type="submission" date="2017-12" db="EMBL/GenBank/DDBJ databases">
        <title>Comparative genomics of Botrytis spp.</title>
        <authorList>
            <person name="Valero-Jimenez C.A."/>
            <person name="Tapia P."/>
            <person name="Veloso J."/>
            <person name="Silva-Moreno E."/>
            <person name="Staats M."/>
            <person name="Valdes J.H."/>
            <person name="Van Kan J.A.L."/>
        </authorList>
    </citation>
    <scope>NUCLEOTIDE SEQUENCE [LARGE SCALE GENOMIC DNA]</scope>
    <source>
        <strain evidence="2 3">MUCL11595</strain>
    </source>
</reference>
<feature type="region of interest" description="Disordered" evidence="1">
    <location>
        <begin position="1"/>
        <end position="22"/>
    </location>
</feature>
<organism evidence="2 3">
    <name type="scientific">Botryotinia convoluta</name>
    <dbReference type="NCBI Taxonomy" id="54673"/>
    <lineage>
        <taxon>Eukaryota</taxon>
        <taxon>Fungi</taxon>
        <taxon>Dikarya</taxon>
        <taxon>Ascomycota</taxon>
        <taxon>Pezizomycotina</taxon>
        <taxon>Leotiomycetes</taxon>
        <taxon>Helotiales</taxon>
        <taxon>Sclerotiniaceae</taxon>
        <taxon>Botryotinia</taxon>
    </lineage>
</organism>
<dbReference type="EMBL" id="PQXN01000149">
    <property type="protein sequence ID" value="TGO52016.1"/>
    <property type="molecule type" value="Genomic_DNA"/>
</dbReference>
<dbReference type="OrthoDB" id="10334899at2759"/>